<proteinExistence type="predicted"/>
<protein>
    <submittedName>
        <fullName evidence="1">Acyltransferase</fullName>
    </submittedName>
</protein>
<comment type="caution">
    <text evidence="1">The sequence shown here is derived from an EMBL/GenBank/DDBJ whole genome shotgun (WGS) entry which is preliminary data.</text>
</comment>
<dbReference type="AlphaFoldDB" id="A0A9X1JPX9"/>
<evidence type="ECO:0000313" key="2">
    <source>
        <dbReference type="Proteomes" id="UP001138894"/>
    </source>
</evidence>
<name>A0A9X1JPX9_9FLAO</name>
<keyword evidence="1" id="KW-0012">Acyltransferase</keyword>
<reference evidence="1" key="1">
    <citation type="submission" date="2021-04" db="EMBL/GenBank/DDBJ databases">
        <authorList>
            <person name="Pira H."/>
            <person name="Risdian C."/>
            <person name="Wink J."/>
        </authorList>
    </citation>
    <scope>NUCLEOTIDE SEQUENCE</scope>
    <source>
        <strain evidence="1">WHY3</strain>
    </source>
</reference>
<dbReference type="InterPro" id="IPR051159">
    <property type="entry name" value="Hexapeptide_acetyltransf"/>
</dbReference>
<dbReference type="EMBL" id="JAGSPD010000005">
    <property type="protein sequence ID" value="MBV7269169.1"/>
    <property type="molecule type" value="Genomic_DNA"/>
</dbReference>
<organism evidence="1 2">
    <name type="scientific">Winogradskyella luteola</name>
    <dbReference type="NCBI Taxonomy" id="2828330"/>
    <lineage>
        <taxon>Bacteria</taxon>
        <taxon>Pseudomonadati</taxon>
        <taxon>Bacteroidota</taxon>
        <taxon>Flavobacteriia</taxon>
        <taxon>Flavobacteriales</taxon>
        <taxon>Flavobacteriaceae</taxon>
        <taxon>Winogradskyella</taxon>
    </lineage>
</organism>
<dbReference type="GO" id="GO:0016746">
    <property type="term" value="F:acyltransferase activity"/>
    <property type="evidence" value="ECO:0007669"/>
    <property type="project" value="UniProtKB-KW"/>
</dbReference>
<gene>
    <name evidence="1" type="ORF">KCG49_08215</name>
</gene>
<dbReference type="CDD" id="cd04647">
    <property type="entry name" value="LbH_MAT_like"/>
    <property type="match status" value="1"/>
</dbReference>
<keyword evidence="2" id="KW-1185">Reference proteome</keyword>
<dbReference type="Proteomes" id="UP001138894">
    <property type="component" value="Unassembled WGS sequence"/>
</dbReference>
<evidence type="ECO:0000313" key="1">
    <source>
        <dbReference type="EMBL" id="MBV7269169.1"/>
    </source>
</evidence>
<dbReference type="InterPro" id="IPR001451">
    <property type="entry name" value="Hexapep"/>
</dbReference>
<dbReference type="Pfam" id="PF00132">
    <property type="entry name" value="Hexapep"/>
    <property type="match status" value="1"/>
</dbReference>
<sequence length="224" mass="24336">MLKGLLKKLLEKNGKDYTPDKNLSDKFILSVLATRLLMLLRGFYVLKRKIFLGKRVKIKNKRNFSFGTNCTIEKYVTIDCYAKEKLVFGDSVKIGAHSTIGVTSHMSKYGIGLKIGNNSGIGEYSFFGCSGGVVIGNDVIMGPYVSFHSENHNFSDSTKLIREQGVVSEGIKLGNNIWVGAKSTFLDGCEIGDNCVVAAGAVVKGKFPSDVVIGGVPAKVLKKK</sequence>
<dbReference type="RefSeq" id="WP_218545736.1">
    <property type="nucleotide sequence ID" value="NZ_JAGSPD010000005.1"/>
</dbReference>
<dbReference type="PANTHER" id="PTHR23416">
    <property type="entry name" value="SIALIC ACID SYNTHASE-RELATED"/>
    <property type="match status" value="1"/>
</dbReference>
<accession>A0A9X1JPX9</accession>
<keyword evidence="1" id="KW-0808">Transferase</keyword>